<dbReference type="OrthoDB" id="5388322at2759"/>
<dbReference type="RefSeq" id="XP_040655947.1">
    <property type="nucleotide sequence ID" value="XM_040800914.1"/>
</dbReference>
<accession>A0A151GHK1</accession>
<dbReference type="AlphaFoldDB" id="A0A151GHK1"/>
<keyword evidence="4" id="KW-1185">Reference proteome</keyword>
<organism evidence="3 4">
    <name type="scientific">Drechmeria coniospora</name>
    <name type="common">Nematophagous fungus</name>
    <name type="synonym">Meria coniospora</name>
    <dbReference type="NCBI Taxonomy" id="98403"/>
    <lineage>
        <taxon>Eukaryota</taxon>
        <taxon>Fungi</taxon>
        <taxon>Dikarya</taxon>
        <taxon>Ascomycota</taxon>
        <taxon>Pezizomycotina</taxon>
        <taxon>Sordariomycetes</taxon>
        <taxon>Hypocreomycetidae</taxon>
        <taxon>Hypocreales</taxon>
        <taxon>Ophiocordycipitaceae</taxon>
        <taxon>Drechmeria</taxon>
    </lineage>
</organism>
<evidence type="ECO:0000313" key="3">
    <source>
        <dbReference type="EMBL" id="KYK56595.1"/>
    </source>
</evidence>
<dbReference type="Pfam" id="PF15377">
    <property type="entry name" value="DUF4604"/>
    <property type="match status" value="1"/>
</dbReference>
<feature type="domain" description="DUF4604" evidence="2">
    <location>
        <begin position="8"/>
        <end position="170"/>
    </location>
</feature>
<dbReference type="Proteomes" id="UP000076580">
    <property type="component" value="Chromosome 02"/>
</dbReference>
<feature type="compositionally biased region" description="Basic and acidic residues" evidence="1">
    <location>
        <begin position="136"/>
        <end position="151"/>
    </location>
</feature>
<name>A0A151GHK1_DRECN</name>
<feature type="compositionally biased region" description="Basic and acidic residues" evidence="1">
    <location>
        <begin position="60"/>
        <end position="77"/>
    </location>
</feature>
<dbReference type="InParanoid" id="A0A151GHK1"/>
<dbReference type="GeneID" id="63716239"/>
<comment type="caution">
    <text evidence="3">The sequence shown here is derived from an EMBL/GenBank/DDBJ whole genome shotgun (WGS) entry which is preliminary data.</text>
</comment>
<protein>
    <recommendedName>
        <fullName evidence="2">DUF4604 domain-containing protein</fullName>
    </recommendedName>
</protein>
<feature type="compositionally biased region" description="Basic residues" evidence="1">
    <location>
        <begin position="152"/>
        <end position="163"/>
    </location>
</feature>
<reference evidence="3 4" key="1">
    <citation type="journal article" date="2016" name="Sci. Rep.">
        <title>Insights into Adaptations to a Near-Obligate Nematode Endoparasitic Lifestyle from the Finished Genome of Drechmeria coniospora.</title>
        <authorList>
            <person name="Zhang L."/>
            <person name="Zhou Z."/>
            <person name="Guo Q."/>
            <person name="Fokkens L."/>
            <person name="Miskei M."/>
            <person name="Pocsi I."/>
            <person name="Zhang W."/>
            <person name="Chen M."/>
            <person name="Wang L."/>
            <person name="Sun Y."/>
            <person name="Donzelli B.G."/>
            <person name="Gibson D.M."/>
            <person name="Nelson D.R."/>
            <person name="Luo J.G."/>
            <person name="Rep M."/>
            <person name="Liu H."/>
            <person name="Yang S."/>
            <person name="Wang J."/>
            <person name="Krasnoff S.B."/>
            <person name="Xu Y."/>
            <person name="Molnar I."/>
            <person name="Lin M."/>
        </authorList>
    </citation>
    <scope>NUCLEOTIDE SEQUENCE [LARGE SCALE GENOMIC DNA]</scope>
    <source>
        <strain evidence="3 4">ARSEF 6962</strain>
    </source>
</reference>
<proteinExistence type="predicted"/>
<gene>
    <name evidence="3" type="ORF">DCS_03596</name>
</gene>
<dbReference type="EMBL" id="LAYC01000002">
    <property type="protein sequence ID" value="KYK56595.1"/>
    <property type="molecule type" value="Genomic_DNA"/>
</dbReference>
<evidence type="ECO:0000313" key="4">
    <source>
        <dbReference type="Proteomes" id="UP000076580"/>
    </source>
</evidence>
<evidence type="ECO:0000259" key="2">
    <source>
        <dbReference type="Pfam" id="PF15377"/>
    </source>
</evidence>
<feature type="compositionally biased region" description="Basic and acidic residues" evidence="1">
    <location>
        <begin position="88"/>
        <end position="106"/>
    </location>
</feature>
<dbReference type="InterPro" id="IPR027911">
    <property type="entry name" value="DUF4604"/>
</dbReference>
<sequence>MSQKVTSKNLSYSSSLPPFLAALRAQTSGNLGPDPLAAGRQRSAKKRSSSEEAEDAPQVVDEHGNALSIEVDKDGAVKEPPVQDDEEIKCSDDSATKSGEKREAEAKVAIGGRKRKVGRLIGDDGVNEAMPPKEASQQRKKDDKQAEASREKKVKKVAKKKVKLSFDQDDG</sequence>
<feature type="region of interest" description="Disordered" evidence="1">
    <location>
        <begin position="26"/>
        <end position="171"/>
    </location>
</feature>
<evidence type="ECO:0000256" key="1">
    <source>
        <dbReference type="SAM" id="MobiDB-lite"/>
    </source>
</evidence>